<dbReference type="Gene3D" id="3.40.50.2300">
    <property type="match status" value="2"/>
</dbReference>
<accession>A0AAW9MN83</accession>
<dbReference type="RefSeq" id="WP_324618538.1">
    <property type="nucleotide sequence ID" value="NZ_JAYKOT010000001.1"/>
</dbReference>
<keyword evidence="9" id="KW-1185">Reference proteome</keyword>
<feature type="domain" description="ABC transporter substrate-binding protein PnrA-like" evidence="7">
    <location>
        <begin position="35"/>
        <end position="344"/>
    </location>
</feature>
<evidence type="ECO:0000313" key="8">
    <source>
        <dbReference type="EMBL" id="MEB3428451.1"/>
    </source>
</evidence>
<reference evidence="8 9" key="1">
    <citation type="submission" date="2024-01" db="EMBL/GenBank/DDBJ databases">
        <title>Complete genome sequence of Citroniella saccharovorans strain M6.X9, isolated from human fecal sample.</title>
        <authorList>
            <person name="Cheng G."/>
            <person name="Westerholm M."/>
            <person name="Schnurer A."/>
        </authorList>
    </citation>
    <scope>NUCLEOTIDE SEQUENCE [LARGE SCALE GENOMIC DNA]</scope>
    <source>
        <strain evidence="8 9">DSM 29873</strain>
    </source>
</reference>
<dbReference type="PROSITE" id="PS51257">
    <property type="entry name" value="PROKAR_LIPOPROTEIN"/>
    <property type="match status" value="1"/>
</dbReference>
<name>A0AAW9MN83_9FIRM</name>
<feature type="chain" id="PRO_5043364888" evidence="6">
    <location>
        <begin position="24"/>
        <end position="360"/>
    </location>
</feature>
<evidence type="ECO:0000256" key="1">
    <source>
        <dbReference type="ARBA" id="ARBA00004236"/>
    </source>
</evidence>
<comment type="subcellular location">
    <subcellularLocation>
        <location evidence="1">Cell membrane</location>
    </subcellularLocation>
</comment>
<evidence type="ECO:0000256" key="5">
    <source>
        <dbReference type="ARBA" id="ARBA00023288"/>
    </source>
</evidence>
<keyword evidence="4" id="KW-0472">Membrane</keyword>
<dbReference type="PANTHER" id="PTHR34296">
    <property type="entry name" value="TRANSCRIPTIONAL ACTIVATOR PROTEIN MED"/>
    <property type="match status" value="1"/>
</dbReference>
<evidence type="ECO:0000313" key="9">
    <source>
        <dbReference type="Proteomes" id="UP001357733"/>
    </source>
</evidence>
<evidence type="ECO:0000259" key="7">
    <source>
        <dbReference type="Pfam" id="PF02608"/>
    </source>
</evidence>
<dbReference type="Pfam" id="PF02608">
    <property type="entry name" value="Bmp"/>
    <property type="match status" value="1"/>
</dbReference>
<evidence type="ECO:0000256" key="6">
    <source>
        <dbReference type="SAM" id="SignalP"/>
    </source>
</evidence>
<organism evidence="8 9">
    <name type="scientific">Citroniella saccharovorans</name>
    <dbReference type="NCBI Taxonomy" id="2053367"/>
    <lineage>
        <taxon>Bacteria</taxon>
        <taxon>Bacillati</taxon>
        <taxon>Bacillota</taxon>
        <taxon>Tissierellia</taxon>
        <taxon>Tissierellales</taxon>
        <taxon>Peptoniphilaceae</taxon>
        <taxon>Citroniella</taxon>
    </lineage>
</organism>
<evidence type="ECO:0000256" key="4">
    <source>
        <dbReference type="ARBA" id="ARBA00023136"/>
    </source>
</evidence>
<gene>
    <name evidence="8" type="ORF">VLK81_00050</name>
</gene>
<dbReference type="PANTHER" id="PTHR34296:SF2">
    <property type="entry name" value="ABC TRANSPORTER GUANOSINE-BINDING PROTEIN NUPN"/>
    <property type="match status" value="1"/>
</dbReference>
<feature type="signal peptide" evidence="6">
    <location>
        <begin position="1"/>
        <end position="23"/>
    </location>
</feature>
<protein>
    <submittedName>
        <fullName evidence="8">BMP family ABC transporter substrate-binding protein</fullName>
    </submittedName>
</protein>
<proteinExistence type="predicted"/>
<dbReference type="AlphaFoldDB" id="A0AAW9MN83"/>
<dbReference type="GO" id="GO:0005886">
    <property type="term" value="C:plasma membrane"/>
    <property type="evidence" value="ECO:0007669"/>
    <property type="project" value="UniProtKB-SubCell"/>
</dbReference>
<keyword evidence="5" id="KW-0449">Lipoprotein</keyword>
<dbReference type="InterPro" id="IPR003760">
    <property type="entry name" value="PnrA-like"/>
</dbReference>
<sequence length="360" mass="39738">MKSKFLFVLALVLALCACSNDGAGKTNSEKAEKKIRIAHLVNGYLGDKSFHDSANLGLSDLADENKSIEFKSVEMTDDTSKHEKTLMEYCEDGTWDIIVVGTWQMIEPLKNASEKYPDQKFILYDDKMDYSDGKYKNIYSITYKQNEGSFLAGYIATKLAENTENRKIGFLGGMITPVINDFLVGYSAGRDYANPEVSLNVAFINDFFDAALGKQMANSQYDGGVEVGFSPAALAGMGQVEASLEKGKYMIGIDSDQYALFGEEKGKYIVTSVLKNVGNSLKRAIDLYSKGELPFGSSESLGLKEDAVGIVKNENYKKIVPADVQNEIEEVEKKIKSGEIKVPSAFDMSEDEVKEIIEKN</sequence>
<evidence type="ECO:0000256" key="3">
    <source>
        <dbReference type="ARBA" id="ARBA00022729"/>
    </source>
</evidence>
<dbReference type="EMBL" id="JAYKOT010000001">
    <property type="protein sequence ID" value="MEB3428451.1"/>
    <property type="molecule type" value="Genomic_DNA"/>
</dbReference>
<dbReference type="InterPro" id="IPR050957">
    <property type="entry name" value="BMP_lipoprotein"/>
</dbReference>
<evidence type="ECO:0000256" key="2">
    <source>
        <dbReference type="ARBA" id="ARBA00022475"/>
    </source>
</evidence>
<dbReference type="Proteomes" id="UP001357733">
    <property type="component" value="Unassembled WGS sequence"/>
</dbReference>
<keyword evidence="3 6" id="KW-0732">Signal</keyword>
<comment type="caution">
    <text evidence="8">The sequence shown here is derived from an EMBL/GenBank/DDBJ whole genome shotgun (WGS) entry which is preliminary data.</text>
</comment>
<keyword evidence="2" id="KW-1003">Cell membrane</keyword>